<dbReference type="AlphaFoldDB" id="A0A2M6WKJ8"/>
<name>A0A2M6WKJ8_9BACT</name>
<evidence type="ECO:0000313" key="1">
    <source>
        <dbReference type="EMBL" id="PIT93293.1"/>
    </source>
</evidence>
<dbReference type="EMBL" id="PFAY01000006">
    <property type="protein sequence ID" value="PIT93293.1"/>
    <property type="molecule type" value="Genomic_DNA"/>
</dbReference>
<accession>A0A2M6WKJ8</accession>
<sequence length="80" mass="9575">MNEKPGESKEEGEFDVYLGLFKKKNLSSLNIPYETRDIQKIEKEESEKEYEVWVRSNRVKELRELAKEISKTPKEDEPRQ</sequence>
<organism evidence="1 2">
    <name type="scientific">Candidatus Harrisonbacteria bacterium CG10_big_fil_rev_8_21_14_0_10_38_8</name>
    <dbReference type="NCBI Taxonomy" id="1974582"/>
    <lineage>
        <taxon>Bacteria</taxon>
        <taxon>Candidatus Harrisoniibacteriota</taxon>
    </lineage>
</organism>
<reference evidence="2" key="1">
    <citation type="submission" date="2017-09" db="EMBL/GenBank/DDBJ databases">
        <title>Depth-based differentiation of microbial function through sediment-hosted aquifers and enrichment of novel symbionts in the deep terrestrial subsurface.</title>
        <authorList>
            <person name="Probst A.J."/>
            <person name="Ladd B."/>
            <person name="Jarett J.K."/>
            <person name="Geller-Mcgrath D.E."/>
            <person name="Sieber C.M.K."/>
            <person name="Emerson J.B."/>
            <person name="Anantharaman K."/>
            <person name="Thomas B.C."/>
            <person name="Malmstrom R."/>
            <person name="Stieglmeier M."/>
            <person name="Klingl A."/>
            <person name="Woyke T."/>
            <person name="Ryan C.M."/>
            <person name="Banfield J.F."/>
        </authorList>
    </citation>
    <scope>NUCLEOTIDE SEQUENCE [LARGE SCALE GENOMIC DNA]</scope>
</reference>
<protein>
    <submittedName>
        <fullName evidence="1">Uncharacterized protein</fullName>
    </submittedName>
</protein>
<evidence type="ECO:0000313" key="2">
    <source>
        <dbReference type="Proteomes" id="UP000229112"/>
    </source>
</evidence>
<proteinExistence type="predicted"/>
<dbReference type="Proteomes" id="UP000229112">
    <property type="component" value="Unassembled WGS sequence"/>
</dbReference>
<gene>
    <name evidence="1" type="ORF">COU06_00870</name>
</gene>
<comment type="caution">
    <text evidence="1">The sequence shown here is derived from an EMBL/GenBank/DDBJ whole genome shotgun (WGS) entry which is preliminary data.</text>
</comment>